<dbReference type="FunFam" id="1.10.10.60:FF:000647">
    <property type="entry name" value="One cut domain family member"/>
    <property type="match status" value="1"/>
</dbReference>
<evidence type="ECO:0000313" key="15">
    <source>
        <dbReference type="Proteomes" id="UP000230233"/>
    </source>
</evidence>
<feature type="compositionally biased region" description="Acidic residues" evidence="11">
    <location>
        <begin position="1"/>
        <end position="11"/>
    </location>
</feature>
<dbReference type="InterPro" id="IPR051649">
    <property type="entry name" value="CUT_Homeobox"/>
</dbReference>
<dbReference type="Gene3D" id="1.10.10.60">
    <property type="entry name" value="Homeodomain-like"/>
    <property type="match status" value="1"/>
</dbReference>
<feature type="region of interest" description="Disordered" evidence="11">
    <location>
        <begin position="364"/>
        <end position="414"/>
    </location>
</feature>
<dbReference type="EMBL" id="PDUG01000002">
    <property type="protein sequence ID" value="PIC48026.1"/>
    <property type="molecule type" value="Genomic_DNA"/>
</dbReference>
<dbReference type="SUPFAM" id="SSF47413">
    <property type="entry name" value="lambda repressor-like DNA-binding domains"/>
    <property type="match status" value="2"/>
</dbReference>
<dbReference type="PROSITE" id="PS51042">
    <property type="entry name" value="CUT"/>
    <property type="match status" value="2"/>
</dbReference>
<dbReference type="OrthoDB" id="10333541at2759"/>
<evidence type="ECO:0000256" key="6">
    <source>
        <dbReference type="ARBA" id="ARBA00023163"/>
    </source>
</evidence>
<feature type="DNA-binding region" description="Homeobox" evidence="8">
    <location>
        <begin position="631"/>
        <end position="690"/>
    </location>
</feature>
<evidence type="ECO:0000256" key="11">
    <source>
        <dbReference type="SAM" id="MobiDB-lite"/>
    </source>
</evidence>
<feature type="compositionally biased region" description="Polar residues" evidence="11">
    <location>
        <begin position="374"/>
        <end position="385"/>
    </location>
</feature>
<comment type="subcellular location">
    <subcellularLocation>
        <location evidence="1 8 9">Nucleus</location>
    </subcellularLocation>
</comment>
<dbReference type="PANTHER" id="PTHR14057">
    <property type="entry name" value="TRANSCRIPTION FACTOR ONECUT"/>
    <property type="match status" value="1"/>
</dbReference>
<protein>
    <recommendedName>
        <fullName evidence="10">DNA-binding protein SATB</fullName>
    </recommendedName>
    <alternativeName>
        <fullName evidence="10">Special AT-rich sequence-binding protein</fullName>
    </alternativeName>
</protein>
<dbReference type="PROSITE" id="PS50071">
    <property type="entry name" value="HOMEOBOX_2"/>
    <property type="match status" value="1"/>
</dbReference>
<evidence type="ECO:0000256" key="10">
    <source>
        <dbReference type="RuleBase" id="RU361129"/>
    </source>
</evidence>
<dbReference type="AlphaFoldDB" id="A0A2G5V927"/>
<name>A0A2G5V927_9PELO</name>
<evidence type="ECO:0000256" key="3">
    <source>
        <dbReference type="ARBA" id="ARBA00023015"/>
    </source>
</evidence>
<evidence type="ECO:0000259" key="12">
    <source>
        <dbReference type="PROSITE" id="PS50071"/>
    </source>
</evidence>
<evidence type="ECO:0000259" key="13">
    <source>
        <dbReference type="PROSITE" id="PS51042"/>
    </source>
</evidence>
<evidence type="ECO:0000256" key="2">
    <source>
        <dbReference type="ARBA" id="ARBA00008190"/>
    </source>
</evidence>
<dbReference type="GO" id="GO:0000981">
    <property type="term" value="F:DNA-binding transcription factor activity, RNA polymerase II-specific"/>
    <property type="evidence" value="ECO:0007669"/>
    <property type="project" value="TreeGrafter"/>
</dbReference>
<evidence type="ECO:0000256" key="8">
    <source>
        <dbReference type="PROSITE-ProRule" id="PRU00108"/>
    </source>
</evidence>
<dbReference type="SMART" id="SM00389">
    <property type="entry name" value="HOX"/>
    <property type="match status" value="1"/>
</dbReference>
<dbReference type="GO" id="GO:0005634">
    <property type="term" value="C:nucleus"/>
    <property type="evidence" value="ECO:0007669"/>
    <property type="project" value="UniProtKB-SubCell"/>
</dbReference>
<dbReference type="GO" id="GO:0000978">
    <property type="term" value="F:RNA polymerase II cis-regulatory region sequence-specific DNA binding"/>
    <property type="evidence" value="ECO:0007669"/>
    <property type="project" value="TreeGrafter"/>
</dbReference>
<gene>
    <name evidence="14" type="primary">Cnig_chr_II.g7160</name>
    <name evidence="14" type="ORF">B9Z55_007160</name>
</gene>
<feature type="domain" description="CUT" evidence="13">
    <location>
        <begin position="164"/>
        <end position="250"/>
    </location>
</feature>
<sequence length="713" mass="82211">MYQDWREEDSEAAMTSSSGYPRDSFGTDALWDTENFGMTPTSSSGIPQVSIPVQYPNNNGLLYQSQHGPWSAQTNNGMMDKDNYSNGNLENMVEKEHYEEMERAEPVVYANDENTNLLEAKSSVPAYQSTSGSNNFWNSNSYKAWNDNPTTLKSTEPMDNYMHLLDTPLPNYIDTKELCEKLTREIHNYNIFRQEFAKKVLNKGPQVLRNILKYPKPWNEIRYGRLNYIRIYNWLNLPLEKRLGILDTELPEKKCETSETLKVDPLNAPLPEYVNLDTNQRTERVTQELNTNKISWGEFAKNQQPIQESRDVNDEYNDQPLQISTNIGSSDDLDIPDSLLNSSYCDDYQYENQLLHSNTMYNQQRNSDTEDSNDQYSNQPHSSNGKPIDPYRQRSFQNGANFNGNSERHQSSHSVNFDKMARRRQTSPGMRSPSLDDVTYLDESYREISDEESSQSTSSSSADFKAVEYYEELLAAPRKIIDEAYRKSKAFHGTQATSPSDSQASSSTSDTEAFEYYEGLLAAPLPYDTALDTKILGDSILQELETKKIPQTIFARRVANRAQGTVSELLRNPKPWDCVKSGRGVYVRLFNWYQLPVEQRMEIVDKKINWPVPEKKKSADKRRSATEAPAKKKPRTEFHPVQKTALNIIFKENPMPSADVMAHIAQTLELDIRAVANFFQNTRKRTNDQMKRNRHPQNDYEDYQKENQQGDYY</sequence>
<dbReference type="SMART" id="SM01109">
    <property type="entry name" value="CUT"/>
    <property type="match status" value="2"/>
</dbReference>
<feature type="region of interest" description="Disordered" evidence="11">
    <location>
        <begin position="614"/>
        <end position="638"/>
    </location>
</feature>
<feature type="region of interest" description="Disordered" evidence="11">
    <location>
        <begin position="1"/>
        <end position="23"/>
    </location>
</feature>
<comment type="caution">
    <text evidence="14">The sequence shown here is derived from an EMBL/GenBank/DDBJ whole genome shotgun (WGS) entry which is preliminary data.</text>
</comment>
<dbReference type="InterPro" id="IPR001356">
    <property type="entry name" value="HD"/>
</dbReference>
<dbReference type="PANTHER" id="PTHR14057:SF32">
    <property type="entry name" value="HOMEOBOX PROTEIN CEH-21-RELATED"/>
    <property type="match status" value="1"/>
</dbReference>
<proteinExistence type="inferred from homology"/>
<dbReference type="Proteomes" id="UP000230233">
    <property type="component" value="Chromosome II"/>
</dbReference>
<dbReference type="SUPFAM" id="SSF46689">
    <property type="entry name" value="Homeodomain-like"/>
    <property type="match status" value="1"/>
</dbReference>
<keyword evidence="15" id="KW-1185">Reference proteome</keyword>
<evidence type="ECO:0000256" key="1">
    <source>
        <dbReference type="ARBA" id="ARBA00004123"/>
    </source>
</evidence>
<evidence type="ECO:0000256" key="7">
    <source>
        <dbReference type="ARBA" id="ARBA00023242"/>
    </source>
</evidence>
<dbReference type="CDD" id="cd00086">
    <property type="entry name" value="homeodomain"/>
    <property type="match status" value="1"/>
</dbReference>
<organism evidence="14 15">
    <name type="scientific">Caenorhabditis nigoni</name>
    <dbReference type="NCBI Taxonomy" id="1611254"/>
    <lineage>
        <taxon>Eukaryota</taxon>
        <taxon>Metazoa</taxon>
        <taxon>Ecdysozoa</taxon>
        <taxon>Nematoda</taxon>
        <taxon>Chromadorea</taxon>
        <taxon>Rhabditida</taxon>
        <taxon>Rhabditina</taxon>
        <taxon>Rhabditomorpha</taxon>
        <taxon>Rhabditoidea</taxon>
        <taxon>Rhabditidae</taxon>
        <taxon>Peloderinae</taxon>
        <taxon>Caenorhabditis</taxon>
    </lineage>
</organism>
<dbReference type="InterPro" id="IPR003350">
    <property type="entry name" value="CUT_dom"/>
</dbReference>
<evidence type="ECO:0000313" key="14">
    <source>
        <dbReference type="EMBL" id="PIC48026.1"/>
    </source>
</evidence>
<dbReference type="Pfam" id="PF02376">
    <property type="entry name" value="CUT"/>
    <property type="match status" value="2"/>
</dbReference>
<keyword evidence="3 10" id="KW-0805">Transcription regulation</keyword>
<accession>A0A2G5V927</accession>
<feature type="domain" description="CUT" evidence="13">
    <location>
        <begin position="522"/>
        <end position="608"/>
    </location>
</feature>
<feature type="compositionally biased region" description="Polar residues" evidence="11">
    <location>
        <begin position="394"/>
        <end position="405"/>
    </location>
</feature>
<keyword evidence="6 10" id="KW-0804">Transcription</keyword>
<dbReference type="Pfam" id="PF00046">
    <property type="entry name" value="Homeodomain"/>
    <property type="match status" value="1"/>
</dbReference>
<evidence type="ECO:0000256" key="9">
    <source>
        <dbReference type="RuleBase" id="RU000682"/>
    </source>
</evidence>
<reference evidence="15" key="1">
    <citation type="submission" date="2017-10" db="EMBL/GenBank/DDBJ databases">
        <title>Rapid genome shrinkage in a self-fertile nematode reveals novel sperm competition proteins.</title>
        <authorList>
            <person name="Yin D."/>
            <person name="Schwarz E.M."/>
            <person name="Thomas C.G."/>
            <person name="Felde R.L."/>
            <person name="Korf I.F."/>
            <person name="Cutter A.D."/>
            <person name="Schartner C.M."/>
            <person name="Ralston E.J."/>
            <person name="Meyer B.J."/>
            <person name="Haag E.S."/>
        </authorList>
    </citation>
    <scope>NUCLEOTIDE SEQUENCE [LARGE SCALE GENOMIC DNA]</scope>
    <source>
        <strain evidence="15">JU1422</strain>
    </source>
</reference>
<keyword evidence="7 8" id="KW-0539">Nucleus</keyword>
<dbReference type="InterPro" id="IPR010982">
    <property type="entry name" value="Lambda_DNA-bd_dom_sf"/>
</dbReference>
<dbReference type="InterPro" id="IPR009057">
    <property type="entry name" value="Homeodomain-like_sf"/>
</dbReference>
<comment type="similarity">
    <text evidence="2 10">Belongs to the CUT homeobox family.</text>
</comment>
<keyword evidence="5 8" id="KW-0371">Homeobox</keyword>
<keyword evidence="4 8" id="KW-0238">DNA-binding</keyword>
<dbReference type="FunFam" id="1.10.260.40:FF:000005">
    <property type="entry name" value="One cut domain family member"/>
    <property type="match status" value="1"/>
</dbReference>
<feature type="region of interest" description="Disordered" evidence="11">
    <location>
        <begin position="683"/>
        <end position="713"/>
    </location>
</feature>
<evidence type="ECO:0000256" key="4">
    <source>
        <dbReference type="ARBA" id="ARBA00023125"/>
    </source>
</evidence>
<dbReference type="Gene3D" id="1.10.260.40">
    <property type="entry name" value="lambda repressor-like DNA-binding domains"/>
    <property type="match status" value="2"/>
</dbReference>
<feature type="compositionally biased region" description="Basic and acidic residues" evidence="11">
    <location>
        <begin position="614"/>
        <end position="625"/>
    </location>
</feature>
<dbReference type="FunFam" id="1.10.260.40:FF:000047">
    <property type="entry name" value="One cut domain family member"/>
    <property type="match status" value="1"/>
</dbReference>
<feature type="domain" description="Homeobox" evidence="12">
    <location>
        <begin position="629"/>
        <end position="689"/>
    </location>
</feature>
<feature type="compositionally biased region" description="Basic and acidic residues" evidence="11">
    <location>
        <begin position="685"/>
        <end position="705"/>
    </location>
</feature>
<evidence type="ECO:0000256" key="5">
    <source>
        <dbReference type="ARBA" id="ARBA00023155"/>
    </source>
</evidence>